<dbReference type="EMBL" id="CADEPI010000001">
    <property type="protein sequence ID" value="CAB3359037.1"/>
    <property type="molecule type" value="Genomic_DNA"/>
</dbReference>
<organism evidence="2 3">
    <name type="scientific">Cloeon dipterum</name>
    <dbReference type="NCBI Taxonomy" id="197152"/>
    <lineage>
        <taxon>Eukaryota</taxon>
        <taxon>Metazoa</taxon>
        <taxon>Ecdysozoa</taxon>
        <taxon>Arthropoda</taxon>
        <taxon>Hexapoda</taxon>
        <taxon>Insecta</taxon>
        <taxon>Pterygota</taxon>
        <taxon>Palaeoptera</taxon>
        <taxon>Ephemeroptera</taxon>
        <taxon>Pisciforma</taxon>
        <taxon>Baetidae</taxon>
        <taxon>Cloeon</taxon>
    </lineage>
</organism>
<name>A0A8S1BYE4_9INSE</name>
<sequence>MQLREKEYANTLHGSSARHAAAVSAPARLSLEIQCLRRGGSRKSSGRSAFAPNLLSTTHTRRLRNRIRVEDRTADQLVSSTYELL</sequence>
<comment type="caution">
    <text evidence="2">The sequence shown here is derived from an EMBL/GenBank/DDBJ whole genome shotgun (WGS) entry which is preliminary data.</text>
</comment>
<reference evidence="2 3" key="1">
    <citation type="submission" date="2020-04" db="EMBL/GenBank/DDBJ databases">
        <authorList>
            <person name="Alioto T."/>
            <person name="Alioto T."/>
            <person name="Gomez Garrido J."/>
        </authorList>
    </citation>
    <scope>NUCLEOTIDE SEQUENCE [LARGE SCALE GENOMIC DNA]</scope>
</reference>
<evidence type="ECO:0000313" key="2">
    <source>
        <dbReference type="EMBL" id="CAB3359037.1"/>
    </source>
</evidence>
<feature type="region of interest" description="Disordered" evidence="1">
    <location>
        <begin position="1"/>
        <end position="20"/>
    </location>
</feature>
<evidence type="ECO:0000313" key="3">
    <source>
        <dbReference type="Proteomes" id="UP000494165"/>
    </source>
</evidence>
<protein>
    <submittedName>
        <fullName evidence="2">Uncharacterized protein</fullName>
    </submittedName>
</protein>
<proteinExistence type="predicted"/>
<accession>A0A8S1BYE4</accession>
<dbReference type="AlphaFoldDB" id="A0A8S1BYE4"/>
<evidence type="ECO:0000256" key="1">
    <source>
        <dbReference type="SAM" id="MobiDB-lite"/>
    </source>
</evidence>
<keyword evidence="3" id="KW-1185">Reference proteome</keyword>
<gene>
    <name evidence="2" type="ORF">CLODIP_2_CD05331</name>
</gene>
<dbReference type="Proteomes" id="UP000494165">
    <property type="component" value="Unassembled WGS sequence"/>
</dbReference>